<name>A0A4R5DNF2_9ACTN</name>
<comment type="caution">
    <text evidence="1">The sequence shown here is derived from an EMBL/GenBank/DDBJ whole genome shotgun (WGS) entry which is preliminary data.</text>
</comment>
<dbReference type="AlphaFoldDB" id="A0A4R5DNF2"/>
<evidence type="ECO:0000313" key="1">
    <source>
        <dbReference type="EMBL" id="TDE13511.1"/>
    </source>
</evidence>
<dbReference type="RefSeq" id="WP_131892247.1">
    <property type="nucleotide sequence ID" value="NZ_SMKZ01000005.1"/>
</dbReference>
<dbReference type="InParanoid" id="A0A4R5DNF2"/>
<keyword evidence="2" id="KW-1185">Reference proteome</keyword>
<organism evidence="1 2">
    <name type="scientific">Jiangella asiatica</name>
    <dbReference type="NCBI Taxonomy" id="2530372"/>
    <lineage>
        <taxon>Bacteria</taxon>
        <taxon>Bacillati</taxon>
        <taxon>Actinomycetota</taxon>
        <taxon>Actinomycetes</taxon>
        <taxon>Jiangellales</taxon>
        <taxon>Jiangellaceae</taxon>
        <taxon>Jiangella</taxon>
    </lineage>
</organism>
<protein>
    <submittedName>
        <fullName evidence="1">Uncharacterized protein</fullName>
    </submittedName>
</protein>
<accession>A0A4R5DNF2</accession>
<dbReference type="Proteomes" id="UP000294739">
    <property type="component" value="Unassembled WGS sequence"/>
</dbReference>
<gene>
    <name evidence="1" type="ORF">E1269_05630</name>
</gene>
<dbReference type="EMBL" id="SMKZ01000005">
    <property type="protein sequence ID" value="TDE13511.1"/>
    <property type="molecule type" value="Genomic_DNA"/>
</dbReference>
<reference evidence="1 2" key="1">
    <citation type="submission" date="2019-03" db="EMBL/GenBank/DDBJ databases">
        <title>Draft genome sequences of novel Actinobacteria.</title>
        <authorList>
            <person name="Sahin N."/>
            <person name="Ay H."/>
            <person name="Saygin H."/>
        </authorList>
    </citation>
    <scope>NUCLEOTIDE SEQUENCE [LARGE SCALE GENOMIC DNA]</scope>
    <source>
        <strain evidence="1 2">5K138</strain>
    </source>
</reference>
<dbReference type="OrthoDB" id="9878342at2"/>
<sequence length="85" mass="9077">MPQHRISPAHEYPGPEARIPLIIEVMDSRPLGRAVGTLVPPATDGHRCALWTGVGLVGHEIVVDLDWPTLATWVRAVVAARAGPG</sequence>
<evidence type="ECO:0000313" key="2">
    <source>
        <dbReference type="Proteomes" id="UP000294739"/>
    </source>
</evidence>
<proteinExistence type="predicted"/>